<dbReference type="Pfam" id="PF20256">
    <property type="entry name" value="MoCoBD_2"/>
    <property type="match status" value="2"/>
</dbReference>
<protein>
    <submittedName>
        <fullName evidence="2">Molybdopterin-dependent oxidoreductase</fullName>
    </submittedName>
</protein>
<dbReference type="InterPro" id="IPR012368">
    <property type="entry name" value="OxRdtase_Mopterin-bd_su_IorB"/>
</dbReference>
<dbReference type="SUPFAM" id="SSF56003">
    <property type="entry name" value="Molybdenum cofactor-binding domain"/>
    <property type="match status" value="2"/>
</dbReference>
<dbReference type="Gene3D" id="3.90.1170.50">
    <property type="entry name" value="Aldehyde oxidase/xanthine dehydrogenase, a/b hammerhead"/>
    <property type="match status" value="1"/>
</dbReference>
<accession>A0A9E7ZM95</accession>
<dbReference type="PROSITE" id="PS51318">
    <property type="entry name" value="TAT"/>
    <property type="match status" value="1"/>
</dbReference>
<dbReference type="SMART" id="SM01008">
    <property type="entry name" value="Ald_Xan_dh_C"/>
    <property type="match status" value="1"/>
</dbReference>
<dbReference type="GO" id="GO:0016491">
    <property type="term" value="F:oxidoreductase activity"/>
    <property type="evidence" value="ECO:0007669"/>
    <property type="project" value="InterPro"/>
</dbReference>
<dbReference type="InterPro" id="IPR037165">
    <property type="entry name" value="AldOxase/xan_DH_Mopterin-bd_sf"/>
</dbReference>
<dbReference type="InterPro" id="IPR046867">
    <property type="entry name" value="AldOxase/xan_DH_MoCoBD2"/>
</dbReference>
<organism evidence="2">
    <name type="scientific">Bosea sp. NBC_00436</name>
    <dbReference type="NCBI Taxonomy" id="2969620"/>
    <lineage>
        <taxon>Bacteria</taxon>
        <taxon>Pseudomonadati</taxon>
        <taxon>Pseudomonadota</taxon>
        <taxon>Alphaproteobacteria</taxon>
        <taxon>Hyphomicrobiales</taxon>
        <taxon>Boseaceae</taxon>
        <taxon>Bosea</taxon>
    </lineage>
</organism>
<dbReference type="EMBL" id="CP102774">
    <property type="protein sequence ID" value="UZF88425.1"/>
    <property type="molecule type" value="Genomic_DNA"/>
</dbReference>
<proteinExistence type="predicted"/>
<dbReference type="AlphaFoldDB" id="A0A9E7ZM95"/>
<evidence type="ECO:0000259" key="1">
    <source>
        <dbReference type="SMART" id="SM01008"/>
    </source>
</evidence>
<dbReference type="PANTHER" id="PTHR47495">
    <property type="entry name" value="ALDEHYDE DEHYDROGENASE"/>
    <property type="match status" value="1"/>
</dbReference>
<sequence length="772" mass="83017">MTDIQSGFSQSDAYLSALIDELRSSTTAPKPSVTMHRRTFFKLTGAGAAGLVLGFYLGDEARAAETPNVDAGSHGAAGDENRVMNAFIRIAPDNTITIYSKCPEIGQGIKTSFGVIIAEELDADWSHVAMEQAEINPKIYGSQGAGGSTSIPRAWNQLRQAGAGAKAMLIAAAARQWDVDPSEITARDSMLSHAASGRSATYGALASTAATMPVPDPKALKLKNRSEYRLIGKRYRGVDDPKVVTGQPLFGIDVQLPGMVYASYTKCPAAGGKVASFNLDEIKGQPGVLDAFAIDGTGVMVEVMPGVAIIAKDTWSALQAKRKLKVEWDLSEASRDSSSRFSARARQLATDFPARADVNIGDVDKSFGGAAKVVEAYYEYPFAAHAPLEPMNATAHWHDGVMEMWVPTQQPDRGLPLVAKAAGISQDQIVMHQTRVGGGFGRRLVNDYACEAAAIARKVAAPVKLQWTREDDFGHDFYRPAGYHQFKGAVDKGGRLDAWQEHFITFTADGKKEASGANLTDNLRYSIKAPNLRRGKTMFPLRIPTGAWRAPGDNAQVFAAQSFMHELSFAAGRDHVEFLLDAVNRDVPELAPKDQSVNFSPRRAADVIRMCAEKAGWGKALPKGSGLGLAWCYSHAGHVAQSVELSVDANKQIRIDRIVVVLDVGPIIDMAGSEAQAQGASTDALSTAMGLKINIENGRILERNYNAYPILRMPFAPMTIEAHFVQSDHSPTGMGEPAFPALAPALGNAIFTATGERVRRLPLRDLGYSLAA</sequence>
<dbReference type="InterPro" id="IPR006311">
    <property type="entry name" value="TAT_signal"/>
</dbReference>
<dbReference type="Gene3D" id="3.30.365.10">
    <property type="entry name" value="Aldehyde oxidase/xanthine dehydrogenase, molybdopterin binding domain"/>
    <property type="match status" value="4"/>
</dbReference>
<dbReference type="InterPro" id="IPR052516">
    <property type="entry name" value="N-heterocyclic_Hydroxylase"/>
</dbReference>
<dbReference type="InterPro" id="IPR000674">
    <property type="entry name" value="Ald_Oxase/Xan_DH_a/b"/>
</dbReference>
<reference evidence="2" key="1">
    <citation type="submission" date="2022-08" db="EMBL/GenBank/DDBJ databases">
        <title>Complete Genome Sequences of 2 Bosea sp. soil isolates.</title>
        <authorList>
            <person name="Alvarez Arevalo M."/>
            <person name="Sterndorff E.B."/>
            <person name="Faurdal D."/>
            <person name="Joergensen T.S."/>
            <person name="Weber T."/>
        </authorList>
    </citation>
    <scope>NUCLEOTIDE SEQUENCE</scope>
    <source>
        <strain evidence="2">NBC_00436</strain>
    </source>
</reference>
<dbReference type="PIRSF" id="PIRSF036389">
    <property type="entry name" value="IOR_B"/>
    <property type="match status" value="1"/>
</dbReference>
<gene>
    <name evidence="2" type="ORF">NWE54_06470</name>
</gene>
<dbReference type="PANTHER" id="PTHR47495:SF2">
    <property type="entry name" value="ALDEHYDE DEHYDROGENASE"/>
    <property type="match status" value="1"/>
</dbReference>
<dbReference type="InterPro" id="IPR008274">
    <property type="entry name" value="AldOxase/xan_DH_MoCoBD1"/>
</dbReference>
<name>A0A9E7ZM95_9HYPH</name>
<feature type="domain" description="Aldehyde oxidase/xanthine dehydrogenase a/b hammerhead" evidence="1">
    <location>
        <begin position="245"/>
        <end position="332"/>
    </location>
</feature>
<dbReference type="Pfam" id="PF02738">
    <property type="entry name" value="MoCoBD_1"/>
    <property type="match status" value="1"/>
</dbReference>
<evidence type="ECO:0000313" key="2">
    <source>
        <dbReference type="EMBL" id="UZF88425.1"/>
    </source>
</evidence>